<organism evidence="9 10">
    <name type="scientific">Frondihabitans cladoniiphilus</name>
    <dbReference type="NCBI Taxonomy" id="715785"/>
    <lineage>
        <taxon>Bacteria</taxon>
        <taxon>Bacillati</taxon>
        <taxon>Actinomycetota</taxon>
        <taxon>Actinomycetes</taxon>
        <taxon>Micrococcales</taxon>
        <taxon>Microbacteriaceae</taxon>
        <taxon>Frondihabitans</taxon>
    </lineage>
</organism>
<dbReference type="GO" id="GO:0005524">
    <property type="term" value="F:ATP binding"/>
    <property type="evidence" value="ECO:0007669"/>
    <property type="project" value="UniProtKB-KW"/>
</dbReference>
<dbReference type="PANTHER" id="PTHR43297:SF2">
    <property type="entry name" value="DIPEPTIDE TRANSPORT ATP-BINDING PROTEIN DPPD"/>
    <property type="match status" value="1"/>
</dbReference>
<dbReference type="EMBL" id="BAABLM010000005">
    <property type="protein sequence ID" value="GAA4680398.1"/>
    <property type="molecule type" value="Genomic_DNA"/>
</dbReference>
<evidence type="ECO:0000256" key="6">
    <source>
        <dbReference type="ARBA" id="ARBA00022840"/>
    </source>
</evidence>
<dbReference type="PROSITE" id="PS00211">
    <property type="entry name" value="ABC_TRANSPORTER_1"/>
    <property type="match status" value="1"/>
</dbReference>
<dbReference type="RefSeq" id="WP_345376433.1">
    <property type="nucleotide sequence ID" value="NZ_BAABLM010000005.1"/>
</dbReference>
<keyword evidence="7" id="KW-0472">Membrane</keyword>
<dbReference type="Gene3D" id="3.40.50.300">
    <property type="entry name" value="P-loop containing nucleotide triphosphate hydrolases"/>
    <property type="match status" value="1"/>
</dbReference>
<sequence length="386" mass="40771">MPEPLLSVRDLVVTFRTPAGVLTAIDGVSFDVFPGEVLCIVGESGSGKSVLNLAIMGLLPPNAKIESGQVLYRGEDIAEATPKRMRELRGSRIAMVFQDPMTALNPVRRVGRQIGEMIRLHDKASTAASRKERAIDLLREVGVPDAEARYDAYPHQFSGGMRQRATIAMAMANRPALLIADEPTTALDVTIQAQVMDVLSEVRAEVGSSMILVTHDLGLVAEAADRVAVMYSGRLVETGTVDEIFHEASHPYTIGLLRSLLRTDSTTDVAYAIPGQPPTLATRPSGCAFQPRCAIGRDRPECGAVVPPLVRLADPVVGAPAAPTSTAGDDDGHFGAPTVFGLSDADHLAACLFADEAEALLAEADARTTATAGSGDPVLSPSRSTP</sequence>
<keyword evidence="5" id="KW-0547">Nucleotide-binding</keyword>
<dbReference type="InterPro" id="IPR013563">
    <property type="entry name" value="Oligopep_ABC_C"/>
</dbReference>
<dbReference type="NCBIfam" id="TIGR01727">
    <property type="entry name" value="oligo_HPY"/>
    <property type="match status" value="1"/>
</dbReference>
<comment type="subcellular location">
    <subcellularLocation>
        <location evidence="1">Cell membrane</location>
        <topology evidence="1">Peripheral membrane protein</topology>
    </subcellularLocation>
</comment>
<reference evidence="10" key="1">
    <citation type="journal article" date="2019" name="Int. J. Syst. Evol. Microbiol.">
        <title>The Global Catalogue of Microorganisms (GCM) 10K type strain sequencing project: providing services to taxonomists for standard genome sequencing and annotation.</title>
        <authorList>
            <consortium name="The Broad Institute Genomics Platform"/>
            <consortium name="The Broad Institute Genome Sequencing Center for Infectious Disease"/>
            <person name="Wu L."/>
            <person name="Ma J."/>
        </authorList>
    </citation>
    <scope>NUCLEOTIDE SEQUENCE [LARGE SCALE GENOMIC DNA]</scope>
    <source>
        <strain evidence="10">JCM 18956</strain>
    </source>
</reference>
<dbReference type="PROSITE" id="PS50893">
    <property type="entry name" value="ABC_TRANSPORTER_2"/>
    <property type="match status" value="1"/>
</dbReference>
<comment type="caution">
    <text evidence="9">The sequence shown here is derived from an EMBL/GenBank/DDBJ whole genome shotgun (WGS) entry which is preliminary data.</text>
</comment>
<evidence type="ECO:0000259" key="8">
    <source>
        <dbReference type="PROSITE" id="PS50893"/>
    </source>
</evidence>
<dbReference type="CDD" id="cd03257">
    <property type="entry name" value="ABC_NikE_OppD_transporters"/>
    <property type="match status" value="1"/>
</dbReference>
<gene>
    <name evidence="9" type="ORF">GCM10025780_27070</name>
</gene>
<dbReference type="Pfam" id="PF00005">
    <property type="entry name" value="ABC_tran"/>
    <property type="match status" value="1"/>
</dbReference>
<evidence type="ECO:0000256" key="7">
    <source>
        <dbReference type="ARBA" id="ARBA00023136"/>
    </source>
</evidence>
<evidence type="ECO:0000256" key="1">
    <source>
        <dbReference type="ARBA" id="ARBA00004202"/>
    </source>
</evidence>
<proteinExistence type="inferred from homology"/>
<evidence type="ECO:0000313" key="9">
    <source>
        <dbReference type="EMBL" id="GAA4680398.1"/>
    </source>
</evidence>
<evidence type="ECO:0000256" key="5">
    <source>
        <dbReference type="ARBA" id="ARBA00022741"/>
    </source>
</evidence>
<comment type="similarity">
    <text evidence="2">Belongs to the ABC transporter superfamily.</text>
</comment>
<keyword evidence="4" id="KW-1003">Cell membrane</keyword>
<dbReference type="InterPro" id="IPR017871">
    <property type="entry name" value="ABC_transporter-like_CS"/>
</dbReference>
<dbReference type="InterPro" id="IPR003593">
    <property type="entry name" value="AAA+_ATPase"/>
</dbReference>
<protein>
    <submittedName>
        <fullName evidence="9">ABC transporter ATP-binding protein</fullName>
    </submittedName>
</protein>
<keyword evidence="3" id="KW-0813">Transport</keyword>
<feature type="domain" description="ABC transporter" evidence="8">
    <location>
        <begin position="6"/>
        <end position="257"/>
    </location>
</feature>
<dbReference type="PANTHER" id="PTHR43297">
    <property type="entry name" value="OLIGOPEPTIDE TRANSPORT ATP-BINDING PROTEIN APPD"/>
    <property type="match status" value="1"/>
</dbReference>
<evidence type="ECO:0000256" key="3">
    <source>
        <dbReference type="ARBA" id="ARBA00022448"/>
    </source>
</evidence>
<dbReference type="InterPro" id="IPR003439">
    <property type="entry name" value="ABC_transporter-like_ATP-bd"/>
</dbReference>
<dbReference type="InterPro" id="IPR027417">
    <property type="entry name" value="P-loop_NTPase"/>
</dbReference>
<keyword evidence="6 9" id="KW-0067">ATP-binding</keyword>
<name>A0ABP8W6G8_9MICO</name>
<dbReference type="InterPro" id="IPR050388">
    <property type="entry name" value="ABC_Ni/Peptide_Import"/>
</dbReference>
<dbReference type="SUPFAM" id="SSF52540">
    <property type="entry name" value="P-loop containing nucleoside triphosphate hydrolases"/>
    <property type="match status" value="1"/>
</dbReference>
<dbReference type="SMART" id="SM00382">
    <property type="entry name" value="AAA"/>
    <property type="match status" value="1"/>
</dbReference>
<evidence type="ECO:0000256" key="4">
    <source>
        <dbReference type="ARBA" id="ARBA00022475"/>
    </source>
</evidence>
<accession>A0ABP8W6G8</accession>
<keyword evidence="10" id="KW-1185">Reference proteome</keyword>
<dbReference type="Proteomes" id="UP001501295">
    <property type="component" value="Unassembled WGS sequence"/>
</dbReference>
<evidence type="ECO:0000313" key="10">
    <source>
        <dbReference type="Proteomes" id="UP001501295"/>
    </source>
</evidence>
<evidence type="ECO:0000256" key="2">
    <source>
        <dbReference type="ARBA" id="ARBA00005417"/>
    </source>
</evidence>
<dbReference type="Pfam" id="PF08352">
    <property type="entry name" value="oligo_HPY"/>
    <property type="match status" value="1"/>
</dbReference>